<reference evidence="1 2" key="1">
    <citation type="submission" date="2005-09" db="EMBL/GenBank/DDBJ databases">
        <authorList>
            <person name="Mural R.J."/>
            <person name="Li P.W."/>
            <person name="Adams M.D."/>
            <person name="Amanatides P.G."/>
            <person name="Baden-Tillson H."/>
            <person name="Barnstead M."/>
            <person name="Chin S.H."/>
            <person name="Dew I."/>
            <person name="Evans C.A."/>
            <person name="Ferriera S."/>
            <person name="Flanigan M."/>
            <person name="Fosler C."/>
            <person name="Glodek A."/>
            <person name="Gu Z."/>
            <person name="Holt R.A."/>
            <person name="Jennings D."/>
            <person name="Kraft C.L."/>
            <person name="Lu F."/>
            <person name="Nguyen T."/>
            <person name="Nusskern D.R."/>
            <person name="Pfannkoch C.M."/>
            <person name="Sitter C."/>
            <person name="Sutton G.G."/>
            <person name="Venter J.C."/>
            <person name="Wang Z."/>
            <person name="Woodage T."/>
            <person name="Zheng X.H."/>
            <person name="Zhong F."/>
        </authorList>
    </citation>
    <scope>NUCLEOTIDE SEQUENCE [LARGE SCALE GENOMIC DNA]</scope>
    <source>
        <strain>BN</strain>
        <strain evidence="2">Sprague-Dawley</strain>
    </source>
</reference>
<dbReference type="Proteomes" id="UP000234681">
    <property type="component" value="Chromosome 7"/>
</dbReference>
<sequence>MVTSPFLT</sequence>
<accession>A6HTE0</accession>
<gene>
    <name evidence="1" type="ORF">rCG_59490</name>
</gene>
<evidence type="ECO:0000313" key="1">
    <source>
        <dbReference type="EMBL" id="EDM15582.1"/>
    </source>
</evidence>
<protein>
    <submittedName>
        <fullName evidence="1">RCG59490, isoform CRA_a</fullName>
    </submittedName>
</protein>
<dbReference type="EMBL" id="CH473950">
    <property type="protein sequence ID" value="EDM15582.1"/>
    <property type="molecule type" value="Genomic_DNA"/>
</dbReference>
<evidence type="ECO:0000313" key="2">
    <source>
        <dbReference type="Proteomes" id="UP000234681"/>
    </source>
</evidence>
<proteinExistence type="predicted"/>
<name>A6HTE0_RAT</name>
<organism evidence="1 2">
    <name type="scientific">Rattus norvegicus</name>
    <name type="common">Rat</name>
    <dbReference type="NCBI Taxonomy" id="10116"/>
    <lineage>
        <taxon>Eukaryota</taxon>
        <taxon>Metazoa</taxon>
        <taxon>Chordata</taxon>
        <taxon>Craniata</taxon>
        <taxon>Vertebrata</taxon>
        <taxon>Euteleostomi</taxon>
        <taxon>Mammalia</taxon>
        <taxon>Eutheria</taxon>
        <taxon>Euarchontoglires</taxon>
        <taxon>Glires</taxon>
        <taxon>Rodentia</taxon>
        <taxon>Myomorpha</taxon>
        <taxon>Muroidea</taxon>
        <taxon>Muridae</taxon>
        <taxon>Murinae</taxon>
        <taxon>Rattus</taxon>
    </lineage>
</organism>